<evidence type="ECO:0000313" key="2">
    <source>
        <dbReference type="Proteomes" id="UP000280434"/>
    </source>
</evidence>
<dbReference type="RefSeq" id="WP_121278415.1">
    <property type="nucleotide sequence ID" value="NZ_RBZV01000005.1"/>
</dbReference>
<proteinExistence type="predicted"/>
<accession>A0A494XH24</accession>
<dbReference type="Proteomes" id="UP000280434">
    <property type="component" value="Unassembled WGS sequence"/>
</dbReference>
<dbReference type="EMBL" id="RBZV01000005">
    <property type="protein sequence ID" value="RKP47469.1"/>
    <property type="molecule type" value="Genomic_DNA"/>
</dbReference>
<organism evidence="1 2">
    <name type="scientific">Trinickia fusca</name>
    <dbReference type="NCBI Taxonomy" id="2419777"/>
    <lineage>
        <taxon>Bacteria</taxon>
        <taxon>Pseudomonadati</taxon>
        <taxon>Pseudomonadota</taxon>
        <taxon>Betaproteobacteria</taxon>
        <taxon>Burkholderiales</taxon>
        <taxon>Burkholderiaceae</taxon>
        <taxon>Trinickia</taxon>
    </lineage>
</organism>
<name>A0A494XH24_9BURK</name>
<protein>
    <submittedName>
        <fullName evidence="1">Uncharacterized protein</fullName>
    </submittedName>
</protein>
<dbReference type="AlphaFoldDB" id="A0A494XH24"/>
<sequence length="62" mass="7002">MDRQKFEAELTKLFMEAIKLSAETAKLSAEARKLDRETRWLPLLWATALLGAAQALGKLFPL</sequence>
<evidence type="ECO:0000313" key="1">
    <source>
        <dbReference type="EMBL" id="RKP47469.1"/>
    </source>
</evidence>
<gene>
    <name evidence="1" type="ORF">D7S89_14585</name>
</gene>
<comment type="caution">
    <text evidence="1">The sequence shown here is derived from an EMBL/GenBank/DDBJ whole genome shotgun (WGS) entry which is preliminary data.</text>
</comment>
<reference evidence="1 2" key="1">
    <citation type="submission" date="2018-10" db="EMBL/GenBank/DDBJ databases">
        <title>Paraburkholderia sp. 7MK8-2, isolated from soil.</title>
        <authorList>
            <person name="Gao Z.-H."/>
            <person name="Qiu L.-H."/>
        </authorList>
    </citation>
    <scope>NUCLEOTIDE SEQUENCE [LARGE SCALE GENOMIC DNA]</scope>
    <source>
        <strain evidence="1 2">7MK8-2</strain>
    </source>
</reference>
<keyword evidence="2" id="KW-1185">Reference proteome</keyword>